<dbReference type="Proteomes" id="UP000292027">
    <property type="component" value="Unassembled WGS sequence"/>
</dbReference>
<dbReference type="AlphaFoldDB" id="A0A4Q7X625"/>
<protein>
    <submittedName>
        <fullName evidence="1">Uncharacterized protein</fullName>
    </submittedName>
</protein>
<reference evidence="1 2" key="1">
    <citation type="journal article" date="2015" name="Stand. Genomic Sci.">
        <title>Genomic Encyclopedia of Bacterial and Archaeal Type Strains, Phase III: the genomes of soil and plant-associated and newly described type strains.</title>
        <authorList>
            <person name="Whitman W.B."/>
            <person name="Woyke T."/>
            <person name="Klenk H.P."/>
            <person name="Zhou Y."/>
            <person name="Lilburn T.G."/>
            <person name="Beck B.J."/>
            <person name="De Vos P."/>
            <person name="Vandamme P."/>
            <person name="Eisen J.A."/>
            <person name="Garrity G."/>
            <person name="Hugenholtz P."/>
            <person name="Kyrpides N.C."/>
        </authorList>
    </citation>
    <scope>NUCLEOTIDE SEQUENCE [LARGE SCALE GENOMIC DNA]</scope>
    <source>
        <strain evidence="1 2">VKM Ac-2540</strain>
    </source>
</reference>
<comment type="caution">
    <text evidence="1">The sequence shown here is derived from an EMBL/GenBank/DDBJ whole genome shotgun (WGS) entry which is preliminary data.</text>
</comment>
<evidence type="ECO:0000313" key="2">
    <source>
        <dbReference type="Proteomes" id="UP000292027"/>
    </source>
</evidence>
<dbReference type="EMBL" id="SHKR01000011">
    <property type="protein sequence ID" value="RZU18577.1"/>
    <property type="molecule type" value="Genomic_DNA"/>
</dbReference>
<proteinExistence type="predicted"/>
<accession>A0A4Q7X625</accession>
<name>A0A4Q7X625_9ACTN</name>
<gene>
    <name evidence="1" type="ORF">EV645_0771</name>
</gene>
<sequence>MNDGQLEPADASDAAQDAGECLGWAGTAGADPAAATIASALLLGRSAGARRFFSIHQDEIDPATRDLIMEAFAIEATDGASAAARVLAPLVSPTPAPQTLPLPGHDLHNS</sequence>
<evidence type="ECO:0000313" key="1">
    <source>
        <dbReference type="EMBL" id="RZU18577.1"/>
    </source>
</evidence>
<organism evidence="1 2">
    <name type="scientific">Kribbella rubisoli</name>
    <dbReference type="NCBI Taxonomy" id="3075929"/>
    <lineage>
        <taxon>Bacteria</taxon>
        <taxon>Bacillati</taxon>
        <taxon>Actinomycetota</taxon>
        <taxon>Actinomycetes</taxon>
        <taxon>Propionibacteriales</taxon>
        <taxon>Kribbellaceae</taxon>
        <taxon>Kribbella</taxon>
    </lineage>
</organism>
<keyword evidence="2" id="KW-1185">Reference proteome</keyword>